<keyword evidence="9 14" id="KW-0472">Membrane</keyword>
<feature type="transmembrane region" description="Helical" evidence="14">
    <location>
        <begin position="12"/>
        <end position="30"/>
    </location>
</feature>
<dbReference type="InterPro" id="IPR044878">
    <property type="entry name" value="UbiA_sf"/>
</dbReference>
<dbReference type="GO" id="GO:0008495">
    <property type="term" value="F:protoheme IX farnesyltransferase activity"/>
    <property type="evidence" value="ECO:0007669"/>
    <property type="project" value="UniProtKB-EC"/>
</dbReference>
<dbReference type="eggNOG" id="COG0109">
    <property type="taxonomic scope" value="Bacteria"/>
</dbReference>
<evidence type="ECO:0000256" key="10">
    <source>
        <dbReference type="ARBA" id="ARBA00030253"/>
    </source>
</evidence>
<dbReference type="CDD" id="cd13957">
    <property type="entry name" value="PT_UbiA_Cox10"/>
    <property type="match status" value="1"/>
</dbReference>
<dbReference type="OrthoDB" id="9814417at2"/>
<keyword evidence="7 14" id="KW-1133">Transmembrane helix</keyword>
<evidence type="ECO:0000256" key="8">
    <source>
        <dbReference type="ARBA" id="ARBA00023133"/>
    </source>
</evidence>
<dbReference type="PaxDb" id="522772-Dacet_1004"/>
<evidence type="ECO:0000256" key="13">
    <source>
        <dbReference type="ARBA" id="ARBA00047690"/>
    </source>
</evidence>
<dbReference type="STRING" id="522772.Dacet_1004"/>
<evidence type="ECO:0000256" key="4">
    <source>
        <dbReference type="ARBA" id="ARBA00022475"/>
    </source>
</evidence>
<keyword evidence="8" id="KW-0350">Heme biosynthesis</keyword>
<dbReference type="Pfam" id="PF01040">
    <property type="entry name" value="UbiA"/>
    <property type="match status" value="1"/>
</dbReference>
<dbReference type="PANTHER" id="PTHR43448:SF7">
    <property type="entry name" value="4-HYDROXYBENZOATE SOLANESYLTRANSFERASE"/>
    <property type="match status" value="1"/>
</dbReference>
<keyword evidence="5 15" id="KW-0808">Transferase</keyword>
<evidence type="ECO:0000256" key="6">
    <source>
        <dbReference type="ARBA" id="ARBA00022692"/>
    </source>
</evidence>
<evidence type="ECO:0000256" key="5">
    <source>
        <dbReference type="ARBA" id="ARBA00022679"/>
    </source>
</evidence>
<dbReference type="Gene3D" id="1.10.357.140">
    <property type="entry name" value="UbiA prenyltransferase"/>
    <property type="match status" value="1"/>
</dbReference>
<comment type="catalytic activity">
    <reaction evidence="13">
        <text>heme b + (2E,6E)-farnesyl diphosphate + H2O = Fe(II)-heme o + diphosphate</text>
        <dbReference type="Rhea" id="RHEA:28070"/>
        <dbReference type="ChEBI" id="CHEBI:15377"/>
        <dbReference type="ChEBI" id="CHEBI:33019"/>
        <dbReference type="ChEBI" id="CHEBI:60344"/>
        <dbReference type="ChEBI" id="CHEBI:60530"/>
        <dbReference type="ChEBI" id="CHEBI:175763"/>
        <dbReference type="EC" id="2.5.1.141"/>
    </reaction>
</comment>
<evidence type="ECO:0000256" key="7">
    <source>
        <dbReference type="ARBA" id="ARBA00022989"/>
    </source>
</evidence>
<gene>
    <name evidence="15" type="ordered locus">Dacet_1004</name>
</gene>
<evidence type="ECO:0000256" key="14">
    <source>
        <dbReference type="SAM" id="Phobius"/>
    </source>
</evidence>
<dbReference type="Proteomes" id="UP000002012">
    <property type="component" value="Chromosome"/>
</dbReference>
<dbReference type="InterPro" id="IPR006369">
    <property type="entry name" value="Protohaem_IX_farnesylTrfase"/>
</dbReference>
<accession>D4H6R4</accession>
<dbReference type="AlphaFoldDB" id="D4H6R4"/>
<keyword evidence="6 14" id="KW-0812">Transmembrane</keyword>
<dbReference type="InParanoid" id="D4H6R4"/>
<name>D4H6R4_DENA2</name>
<comment type="pathway">
    <text evidence="2">Porphyrin-containing compound metabolism; heme O biosynthesis; heme O from protoheme: step 1/1.</text>
</comment>
<reference evidence="15 16" key="1">
    <citation type="journal article" date="2010" name="Stand. Genomic Sci.">
        <title>Complete genome sequence of Denitrovibrio acetiphilus type strain (N2460).</title>
        <authorList>
            <person name="Kiss H."/>
            <person name="Lang E."/>
            <person name="Lapidus A."/>
            <person name="Copeland A."/>
            <person name="Nolan M."/>
            <person name="Glavina Del Rio T."/>
            <person name="Chen F."/>
            <person name="Lucas S."/>
            <person name="Tice H."/>
            <person name="Cheng J.F."/>
            <person name="Han C."/>
            <person name="Goodwin L."/>
            <person name="Pitluck S."/>
            <person name="Liolios K."/>
            <person name="Pati A."/>
            <person name="Ivanova N."/>
            <person name="Mavromatis K."/>
            <person name="Chen A."/>
            <person name="Palaniappan K."/>
            <person name="Land M."/>
            <person name="Hauser L."/>
            <person name="Chang Y.J."/>
            <person name="Jeffries C.D."/>
            <person name="Detter J.C."/>
            <person name="Brettin T."/>
            <person name="Spring S."/>
            <person name="Rohde M."/>
            <person name="Goker M."/>
            <person name="Woyke T."/>
            <person name="Bristow J."/>
            <person name="Eisen J.A."/>
            <person name="Markowitz V."/>
            <person name="Hugenholtz P."/>
            <person name="Kyrpides N.C."/>
            <person name="Klenk H.P."/>
        </authorList>
    </citation>
    <scope>NUCLEOTIDE SEQUENCE [LARGE SCALE GENOMIC DNA]</scope>
    <source>
        <strain evidence="16">DSM 12809 / NBRC 114555 / N2460</strain>
    </source>
</reference>
<evidence type="ECO:0000256" key="12">
    <source>
        <dbReference type="ARBA" id="ARBA00042475"/>
    </source>
</evidence>
<evidence type="ECO:0000256" key="9">
    <source>
        <dbReference type="ARBA" id="ARBA00023136"/>
    </source>
</evidence>
<protein>
    <recommendedName>
        <fullName evidence="11">Protoheme IX farnesyltransferase</fullName>
        <ecNumber evidence="3">2.5.1.141</ecNumber>
    </recommendedName>
    <alternativeName>
        <fullName evidence="12">Heme B farnesyltransferase</fullName>
    </alternativeName>
    <alternativeName>
        <fullName evidence="10">Heme O synthase</fullName>
    </alternativeName>
</protein>
<evidence type="ECO:0000313" key="15">
    <source>
        <dbReference type="EMBL" id="ADD67780.1"/>
    </source>
</evidence>
<evidence type="ECO:0000256" key="2">
    <source>
        <dbReference type="ARBA" id="ARBA00004919"/>
    </source>
</evidence>
<keyword evidence="4" id="KW-1003">Cell membrane</keyword>
<dbReference type="FunCoup" id="D4H6R4">
    <property type="interactions" value="355"/>
</dbReference>
<dbReference type="RefSeq" id="WP_013010311.1">
    <property type="nucleotide sequence ID" value="NC_013943.1"/>
</dbReference>
<keyword evidence="16" id="KW-1185">Reference proteome</keyword>
<dbReference type="HOGENOM" id="CLU_029631_3_1_0"/>
<sequence length="277" mass="30361">MTETIQLFRPKISVMVGLSAFAGACLYDSLLNREHFYAAASAVFLSAGSSALNQYQESREDKLMLRTRRRPVASGAMSGFEAVRLAVFMLALSASMMIMAGSIAGLVFLPFTIMVYNFIYTPMKKISPFALLIGSVTGAIPPVMGYVAVGGSAFSPDIMTVAVVLYIWQTPHFALLSERFSADYRLAGFKTLSSVYGKPKAELFINTWLAAFICALFFIPVSNVYCFQAMSAAHLGTTIVFASAMLCVRKSSTKTFHILNLCMVIFFLMLVVDRIIL</sequence>
<dbReference type="KEGG" id="dap:Dacet_1004"/>
<evidence type="ECO:0000256" key="11">
    <source>
        <dbReference type="ARBA" id="ARBA00040810"/>
    </source>
</evidence>
<dbReference type="InterPro" id="IPR000537">
    <property type="entry name" value="UbiA_prenyltransferase"/>
</dbReference>
<feature type="transmembrane region" description="Helical" evidence="14">
    <location>
        <begin position="36"/>
        <end position="52"/>
    </location>
</feature>
<feature type="transmembrane region" description="Helical" evidence="14">
    <location>
        <begin position="72"/>
        <end position="92"/>
    </location>
</feature>
<proteinExistence type="predicted"/>
<feature type="transmembrane region" description="Helical" evidence="14">
    <location>
        <begin position="258"/>
        <end position="276"/>
    </location>
</feature>
<feature type="transmembrane region" description="Helical" evidence="14">
    <location>
        <begin position="126"/>
        <end position="146"/>
    </location>
</feature>
<dbReference type="EC" id="2.5.1.141" evidence="3"/>
<feature type="transmembrane region" description="Helical" evidence="14">
    <location>
        <begin position="98"/>
        <end position="119"/>
    </location>
</feature>
<evidence type="ECO:0000256" key="3">
    <source>
        <dbReference type="ARBA" id="ARBA00012292"/>
    </source>
</evidence>
<evidence type="ECO:0000256" key="1">
    <source>
        <dbReference type="ARBA" id="ARBA00004651"/>
    </source>
</evidence>
<dbReference type="PANTHER" id="PTHR43448">
    <property type="entry name" value="PROTOHEME IX FARNESYLTRANSFERASE, MITOCHONDRIAL"/>
    <property type="match status" value="1"/>
</dbReference>
<feature type="transmembrane region" description="Helical" evidence="14">
    <location>
        <begin position="203"/>
        <end position="221"/>
    </location>
</feature>
<comment type="subcellular location">
    <subcellularLocation>
        <location evidence="1">Cell membrane</location>
        <topology evidence="1">Multi-pass membrane protein</topology>
    </subcellularLocation>
</comment>
<dbReference type="GO" id="GO:0005886">
    <property type="term" value="C:plasma membrane"/>
    <property type="evidence" value="ECO:0007669"/>
    <property type="project" value="UniProtKB-SubCell"/>
</dbReference>
<dbReference type="GO" id="GO:0006783">
    <property type="term" value="P:heme biosynthetic process"/>
    <property type="evidence" value="ECO:0007669"/>
    <property type="project" value="UniProtKB-KW"/>
</dbReference>
<organism evidence="15 16">
    <name type="scientific">Denitrovibrio acetiphilus (strain DSM 12809 / NBRC 114555 / N2460)</name>
    <dbReference type="NCBI Taxonomy" id="522772"/>
    <lineage>
        <taxon>Bacteria</taxon>
        <taxon>Pseudomonadati</taxon>
        <taxon>Deferribacterota</taxon>
        <taxon>Deferribacteres</taxon>
        <taxon>Deferribacterales</taxon>
        <taxon>Geovibrionaceae</taxon>
        <taxon>Denitrovibrio</taxon>
    </lineage>
</organism>
<evidence type="ECO:0000313" key="16">
    <source>
        <dbReference type="Proteomes" id="UP000002012"/>
    </source>
</evidence>
<dbReference type="EMBL" id="CP001968">
    <property type="protein sequence ID" value="ADD67780.1"/>
    <property type="molecule type" value="Genomic_DNA"/>
</dbReference>